<feature type="region of interest" description="Disordered" evidence="1">
    <location>
        <begin position="564"/>
        <end position="598"/>
    </location>
</feature>
<comment type="caution">
    <text evidence="3">The sequence shown here is derived from an EMBL/GenBank/DDBJ whole genome shotgun (WGS) entry which is preliminary data.</text>
</comment>
<feature type="compositionally biased region" description="Low complexity" evidence="1">
    <location>
        <begin position="416"/>
        <end position="428"/>
    </location>
</feature>
<protein>
    <submittedName>
        <fullName evidence="3">Uncharacterized protein</fullName>
    </submittedName>
</protein>
<proteinExistence type="predicted"/>
<feature type="region of interest" description="Disordered" evidence="1">
    <location>
        <begin position="319"/>
        <end position="363"/>
    </location>
</feature>
<evidence type="ECO:0000313" key="4">
    <source>
        <dbReference type="Proteomes" id="UP000780801"/>
    </source>
</evidence>
<name>A0A9P6G2F2_9FUNG</name>
<keyword evidence="2" id="KW-0812">Transmembrane</keyword>
<accession>A0A9P6G2F2</accession>
<evidence type="ECO:0000256" key="2">
    <source>
        <dbReference type="SAM" id="Phobius"/>
    </source>
</evidence>
<organism evidence="3 4">
    <name type="scientific">Lunasporangiospora selenospora</name>
    <dbReference type="NCBI Taxonomy" id="979761"/>
    <lineage>
        <taxon>Eukaryota</taxon>
        <taxon>Fungi</taxon>
        <taxon>Fungi incertae sedis</taxon>
        <taxon>Mucoromycota</taxon>
        <taxon>Mortierellomycotina</taxon>
        <taxon>Mortierellomycetes</taxon>
        <taxon>Mortierellales</taxon>
        <taxon>Mortierellaceae</taxon>
        <taxon>Lunasporangiospora</taxon>
    </lineage>
</organism>
<feature type="region of interest" description="Disordered" evidence="1">
    <location>
        <begin position="399"/>
        <end position="449"/>
    </location>
</feature>
<evidence type="ECO:0000313" key="3">
    <source>
        <dbReference type="EMBL" id="KAF9585035.1"/>
    </source>
</evidence>
<dbReference type="AlphaFoldDB" id="A0A9P6G2F2"/>
<reference evidence="3" key="1">
    <citation type="journal article" date="2020" name="Fungal Divers.">
        <title>Resolving the Mortierellaceae phylogeny through synthesis of multi-gene phylogenetics and phylogenomics.</title>
        <authorList>
            <person name="Vandepol N."/>
            <person name="Liber J."/>
            <person name="Desiro A."/>
            <person name="Na H."/>
            <person name="Kennedy M."/>
            <person name="Barry K."/>
            <person name="Grigoriev I.V."/>
            <person name="Miller A.N."/>
            <person name="O'Donnell K."/>
            <person name="Stajich J.E."/>
            <person name="Bonito G."/>
        </authorList>
    </citation>
    <scope>NUCLEOTIDE SEQUENCE</scope>
    <source>
        <strain evidence="3">KOD1015</strain>
    </source>
</reference>
<evidence type="ECO:0000256" key="1">
    <source>
        <dbReference type="SAM" id="MobiDB-lite"/>
    </source>
</evidence>
<feature type="compositionally biased region" description="Basic and acidic residues" evidence="1">
    <location>
        <begin position="322"/>
        <end position="363"/>
    </location>
</feature>
<gene>
    <name evidence="3" type="ORF">BGW38_004164</name>
</gene>
<dbReference type="OrthoDB" id="2416413at2759"/>
<keyword evidence="4" id="KW-1185">Reference proteome</keyword>
<dbReference type="EMBL" id="JAABOA010000269">
    <property type="protein sequence ID" value="KAF9585035.1"/>
    <property type="molecule type" value="Genomic_DNA"/>
</dbReference>
<keyword evidence="2" id="KW-0472">Membrane</keyword>
<dbReference type="Proteomes" id="UP000780801">
    <property type="component" value="Unassembled WGS sequence"/>
</dbReference>
<feature type="transmembrane region" description="Helical" evidence="2">
    <location>
        <begin position="273"/>
        <end position="293"/>
    </location>
</feature>
<sequence length="621" mass="68195">MISMFEDGKKSSTIYPDDLPTRPPGGFLFDPSLGTWANFTLSSDYRWGDSYLKPNSFILFRPRIDEEASAGSGGNSINIGLLPNDGSFTMVNWEQWELSPVFFGYPVLLAFAKKSLFQLGTKIEDNRTGDRKFYLTRIPIRDNFTFSPTNDYPVIPLPGFTCDADSLAAKPYRDSLYILCLTPPNWFVMIKDEDGAEPTIGRWDIQTLELFQPIGGDLPGQGAFLYCPARSGIQGLEITASLPLRGSQYVSYSVNITDDFGFEQVSWGPPPNLSLIIGGTVAGVILVALVILYRPIKRRWPRWKAQWRRRLLEQISSDADLQGDHRGNPSKETGKKQSSELDPKESAKIEIPSRDSSKEFEGQDKILVTCDEDLAGAMNLAEPLTGVVSGRFADELNLEHHPRPTVVTNYSQNDVRPGSSSTSSSSRDPSPPRPNPAVLGLPPTTVASGKERPTLLVSLLPSKQTPSTLPSAPPVDPSDYPVSLRNHQPLTGQTIPYRWESSDIPSTSSSNSTDYTLTIDETVTLRPKMTEEEQITEDVDGEDVVPPYVEQSIIPAPPPVAFHSEQHPPSAPPMVAVEGVVPPTTEQGPIWPSTIPSTDSSVEQISRIGGHSNNNLTIQGE</sequence>
<keyword evidence="2" id="KW-1133">Transmembrane helix</keyword>